<evidence type="ECO:0000313" key="3">
    <source>
        <dbReference type="Proteomes" id="UP001165189"/>
    </source>
</evidence>
<organism evidence="2 3">
    <name type="scientific">Aspergillus oryzae var. brunneus</name>
    <dbReference type="NCBI Taxonomy" id="332754"/>
    <lineage>
        <taxon>Eukaryota</taxon>
        <taxon>Fungi</taxon>
        <taxon>Dikarya</taxon>
        <taxon>Ascomycota</taxon>
        <taxon>Pezizomycotina</taxon>
        <taxon>Eurotiomycetes</taxon>
        <taxon>Eurotiomycetidae</taxon>
        <taxon>Eurotiales</taxon>
        <taxon>Aspergillaceae</taxon>
        <taxon>Aspergillus</taxon>
        <taxon>Aspergillus subgen. Circumdati</taxon>
    </lineage>
</organism>
<keyword evidence="3" id="KW-1185">Reference proteome</keyword>
<comment type="caution">
    <text evidence="2">The sequence shown here is derived from an EMBL/GenBank/DDBJ whole genome shotgun (WGS) entry which is preliminary data.</text>
</comment>
<name>A0ABQ6L5L6_ASPOZ</name>
<dbReference type="Proteomes" id="UP001165189">
    <property type="component" value="Unassembled WGS sequence"/>
</dbReference>
<gene>
    <name evidence="2" type="ORF">Aory05_000881600</name>
</gene>
<protein>
    <submittedName>
        <fullName evidence="2">Unnamed protein product</fullName>
    </submittedName>
</protein>
<feature type="compositionally biased region" description="Acidic residues" evidence="1">
    <location>
        <begin position="71"/>
        <end position="88"/>
    </location>
</feature>
<proteinExistence type="predicted"/>
<feature type="compositionally biased region" description="Basic and acidic residues" evidence="1">
    <location>
        <begin position="89"/>
        <end position="101"/>
    </location>
</feature>
<evidence type="ECO:0000256" key="1">
    <source>
        <dbReference type="SAM" id="MobiDB-lite"/>
    </source>
</evidence>
<accession>A0ABQ6L5L6</accession>
<feature type="region of interest" description="Disordered" evidence="1">
    <location>
        <begin position="67"/>
        <end position="117"/>
    </location>
</feature>
<evidence type="ECO:0000313" key="2">
    <source>
        <dbReference type="EMBL" id="GMG50294.1"/>
    </source>
</evidence>
<reference evidence="2" key="1">
    <citation type="submission" date="2023-04" db="EMBL/GenBank/DDBJ databases">
        <title>Aspergillus oryzae var. brunneus NBRC 4377.</title>
        <authorList>
            <person name="Ichikawa N."/>
            <person name="Sato H."/>
            <person name="Tonouchi N."/>
        </authorList>
    </citation>
    <scope>NUCLEOTIDE SEQUENCE</scope>
    <source>
        <strain evidence="2">NBRC 4377</strain>
    </source>
</reference>
<dbReference type="EMBL" id="BSYB01000040">
    <property type="protein sequence ID" value="GMG50294.1"/>
    <property type="molecule type" value="Genomic_DNA"/>
</dbReference>
<sequence>MSDENSKQLTCMHTSRYSMPKEMVDDPTQYRGRVTLTERFLYLVKKAYEGGEAINTMNALDWVGPDSSRVDEEDDDYVSMGEGGDESIGEMKKSKEDKDKYSVMTRSSTRRQDAESTLEELRTGTEQLSIEGQSHPYSSLEWKRGSISVSFDDSKSKWYYTAQRKRVYIQLHDNISRLVEIKMRVEFNYIENLLEVYAERHHSVLIAISEDILELDVLIPLSVRFYPFMKMQWFCCSRP</sequence>